<evidence type="ECO:0000313" key="2">
    <source>
        <dbReference type="Proteomes" id="UP001153076"/>
    </source>
</evidence>
<accession>A0A9Q1KC08</accession>
<gene>
    <name evidence="1" type="ORF">Cgig2_013626</name>
</gene>
<keyword evidence="2" id="KW-1185">Reference proteome</keyword>
<dbReference type="EMBL" id="JAKOGI010000189">
    <property type="protein sequence ID" value="KAJ8440467.1"/>
    <property type="molecule type" value="Genomic_DNA"/>
</dbReference>
<dbReference type="AlphaFoldDB" id="A0A9Q1KC08"/>
<evidence type="ECO:0000313" key="1">
    <source>
        <dbReference type="EMBL" id="KAJ8440467.1"/>
    </source>
</evidence>
<comment type="caution">
    <text evidence="1">The sequence shown here is derived from an EMBL/GenBank/DDBJ whole genome shotgun (WGS) entry which is preliminary data.</text>
</comment>
<sequence length="201" mass="21187">MVAKIKLGGASTVNPAVATVERIPTVNSNGHSSDGGGWTVVAGQSTRGSRLLRAVAAKRKKKKGCAIANTKEVNSGTNEGDLSLQVSFGGCWWSKRPAATMTAVHLVQREQYYGYGSYGSYKKPTYPSPAMQDSFEDIAPTAFPSGIDPRWSMPSTGSTAMATVSSMTRSSRRCLPPRVVISLASGLFTSSCTNSPTATRG</sequence>
<dbReference type="Proteomes" id="UP001153076">
    <property type="component" value="Unassembled WGS sequence"/>
</dbReference>
<organism evidence="1 2">
    <name type="scientific">Carnegiea gigantea</name>
    <dbReference type="NCBI Taxonomy" id="171969"/>
    <lineage>
        <taxon>Eukaryota</taxon>
        <taxon>Viridiplantae</taxon>
        <taxon>Streptophyta</taxon>
        <taxon>Embryophyta</taxon>
        <taxon>Tracheophyta</taxon>
        <taxon>Spermatophyta</taxon>
        <taxon>Magnoliopsida</taxon>
        <taxon>eudicotyledons</taxon>
        <taxon>Gunneridae</taxon>
        <taxon>Pentapetalae</taxon>
        <taxon>Caryophyllales</taxon>
        <taxon>Cactineae</taxon>
        <taxon>Cactaceae</taxon>
        <taxon>Cactoideae</taxon>
        <taxon>Echinocereeae</taxon>
        <taxon>Carnegiea</taxon>
    </lineage>
</organism>
<protein>
    <submittedName>
        <fullName evidence="1">Uncharacterized protein</fullName>
    </submittedName>
</protein>
<proteinExistence type="predicted"/>
<name>A0A9Q1KC08_9CARY</name>
<reference evidence="1" key="1">
    <citation type="submission" date="2022-04" db="EMBL/GenBank/DDBJ databases">
        <title>Carnegiea gigantea Genome sequencing and assembly v2.</title>
        <authorList>
            <person name="Copetti D."/>
            <person name="Sanderson M.J."/>
            <person name="Burquez A."/>
            <person name="Wojciechowski M.F."/>
        </authorList>
    </citation>
    <scope>NUCLEOTIDE SEQUENCE</scope>
    <source>
        <strain evidence="1">SGP5-SGP5p</strain>
        <tissue evidence="1">Aerial part</tissue>
    </source>
</reference>